<protein>
    <submittedName>
        <fullName evidence="1">Uncharacterized protein</fullName>
    </submittedName>
</protein>
<dbReference type="AlphaFoldDB" id="A0A1I0S0T6"/>
<gene>
    <name evidence="1" type="ORF">SAMN05421841_3609</name>
</gene>
<sequence>MINVMNVYGFSTVCNDFAVYYLSNRGLKKLILSQYKGAS</sequence>
<keyword evidence="2" id="KW-1185">Reference proteome</keyword>
<accession>A0A1I0S0T6</accession>
<dbReference type="EMBL" id="FOIU01000003">
    <property type="protein sequence ID" value="SEW47750.1"/>
    <property type="molecule type" value="Genomic_DNA"/>
</dbReference>
<evidence type="ECO:0000313" key="2">
    <source>
        <dbReference type="Proteomes" id="UP000199469"/>
    </source>
</evidence>
<name>A0A1I0S0T6_9FLAO</name>
<evidence type="ECO:0000313" key="1">
    <source>
        <dbReference type="EMBL" id="SEW47750.1"/>
    </source>
</evidence>
<organism evidence="1 2">
    <name type="scientific">Chryseobacterium wanjuense</name>
    <dbReference type="NCBI Taxonomy" id="356305"/>
    <lineage>
        <taxon>Bacteria</taxon>
        <taxon>Pseudomonadati</taxon>
        <taxon>Bacteroidota</taxon>
        <taxon>Flavobacteriia</taxon>
        <taxon>Flavobacteriales</taxon>
        <taxon>Weeksellaceae</taxon>
        <taxon>Chryseobacterium group</taxon>
        <taxon>Chryseobacterium</taxon>
    </lineage>
</organism>
<proteinExistence type="predicted"/>
<reference evidence="2" key="1">
    <citation type="submission" date="2016-10" db="EMBL/GenBank/DDBJ databases">
        <authorList>
            <person name="Varghese N."/>
            <person name="Submissions S."/>
        </authorList>
    </citation>
    <scope>NUCLEOTIDE SEQUENCE [LARGE SCALE GENOMIC DNA]</scope>
    <source>
        <strain evidence="2">DSM 17724</strain>
    </source>
</reference>
<dbReference type="Proteomes" id="UP000199469">
    <property type="component" value="Unassembled WGS sequence"/>
</dbReference>